<dbReference type="Proteomes" id="UP000192940">
    <property type="component" value="Chromosome I"/>
</dbReference>
<feature type="transmembrane region" description="Helical" evidence="4">
    <location>
        <begin position="31"/>
        <end position="49"/>
    </location>
</feature>
<organism evidence="5 6">
    <name type="scientific">Paenibacillus uliginis N3/975</name>
    <dbReference type="NCBI Taxonomy" id="1313296"/>
    <lineage>
        <taxon>Bacteria</taxon>
        <taxon>Bacillati</taxon>
        <taxon>Bacillota</taxon>
        <taxon>Bacilli</taxon>
        <taxon>Bacillales</taxon>
        <taxon>Paenibacillaceae</taxon>
        <taxon>Paenibacillus</taxon>
    </lineage>
</organism>
<evidence type="ECO:0000256" key="2">
    <source>
        <dbReference type="ARBA" id="ARBA00022963"/>
    </source>
</evidence>
<dbReference type="STRING" id="1313296.SAMN05661091_0569"/>
<evidence type="ECO:0000313" key="5">
    <source>
        <dbReference type="EMBL" id="SMF69435.1"/>
    </source>
</evidence>
<dbReference type="AlphaFoldDB" id="A0A1X7GGS9"/>
<dbReference type="Gene3D" id="3.40.50.1820">
    <property type="entry name" value="alpha/beta hydrolase"/>
    <property type="match status" value="1"/>
</dbReference>
<sequence>MKSLEVIFVAVLILSSILLVFRQRGLTKNNLIILAIDYVFLLVTIIAIGANWRMIPAYIVTLVLTLQVFVKPKNTIVSKKLEMKIIKGAGIVVAAIAMFTLPKLFPIMTFPEPTGEYTVGTQAFHLVDKNRKEFVVPNNQVNRELMVQVYYPAEKGTGKPSPYYENIDALTEQLSVTQGFPHIATTHLGLTETHSYKDATPVKAKEKFPLLLFAHGMSLYSRQNTFQLEELASQGYVVVALNFTGDAATTVFPDGDRVDFTPIENTITFLNNRIKLWEQDASFVLDEVIKGDFDKNFKPIAELIDYDKIGMLGHSFGGATSAQMLVKDDRIKAALDMDGGLYGDPMPKNGPGKPFMLMNAEASINFMKEAHGQEPGNRDELFEEAYFRNKTVETPGVYTTTIPKTNHGSFTDLAAVSPIINESGADVNAIYKLINEMALGFFDKHLKGTNENKLEEIQKNHPDINLTNY</sequence>
<name>A0A1X7GGS9_9BACL</name>
<dbReference type="PANTHER" id="PTHR10272">
    <property type="entry name" value="PLATELET-ACTIVATING FACTOR ACETYLHYDROLASE"/>
    <property type="match status" value="1"/>
</dbReference>
<dbReference type="EMBL" id="LT840184">
    <property type="protein sequence ID" value="SMF69435.1"/>
    <property type="molecule type" value="Genomic_DNA"/>
</dbReference>
<dbReference type="RefSeq" id="WP_208917663.1">
    <property type="nucleotide sequence ID" value="NZ_LT840184.1"/>
</dbReference>
<dbReference type="Pfam" id="PF03403">
    <property type="entry name" value="PAF-AH_p_II"/>
    <property type="match status" value="1"/>
</dbReference>
<dbReference type="SUPFAM" id="SSF53474">
    <property type="entry name" value="alpha/beta-Hydrolases"/>
    <property type="match status" value="1"/>
</dbReference>
<dbReference type="InterPro" id="IPR029058">
    <property type="entry name" value="AB_hydrolase_fold"/>
</dbReference>
<keyword evidence="6" id="KW-1185">Reference proteome</keyword>
<evidence type="ECO:0000313" key="6">
    <source>
        <dbReference type="Proteomes" id="UP000192940"/>
    </source>
</evidence>
<evidence type="ECO:0000256" key="4">
    <source>
        <dbReference type="SAM" id="Phobius"/>
    </source>
</evidence>
<keyword evidence="3" id="KW-0443">Lipid metabolism</keyword>
<feature type="transmembrane region" description="Helical" evidence="4">
    <location>
        <begin position="85"/>
        <end position="105"/>
    </location>
</feature>
<dbReference type="GO" id="GO:0016042">
    <property type="term" value="P:lipid catabolic process"/>
    <property type="evidence" value="ECO:0007669"/>
    <property type="project" value="UniProtKB-KW"/>
</dbReference>
<reference evidence="5 6" key="1">
    <citation type="submission" date="2017-04" db="EMBL/GenBank/DDBJ databases">
        <authorList>
            <person name="Afonso C.L."/>
            <person name="Miller P.J."/>
            <person name="Scott M.A."/>
            <person name="Spackman E."/>
            <person name="Goraichik I."/>
            <person name="Dimitrov K.M."/>
            <person name="Suarez D.L."/>
            <person name="Swayne D.E."/>
        </authorList>
    </citation>
    <scope>NUCLEOTIDE SEQUENCE [LARGE SCALE GENOMIC DNA]</scope>
    <source>
        <strain evidence="5 6">N3/975</strain>
    </source>
</reference>
<keyword evidence="4" id="KW-0472">Membrane</keyword>
<feature type="transmembrane region" description="Helical" evidence="4">
    <location>
        <begin position="55"/>
        <end position="73"/>
    </location>
</feature>
<accession>A0A1X7GGS9</accession>
<keyword evidence="1 5" id="KW-0378">Hydrolase</keyword>
<evidence type="ECO:0000256" key="1">
    <source>
        <dbReference type="ARBA" id="ARBA00022801"/>
    </source>
</evidence>
<dbReference type="PANTHER" id="PTHR10272:SF0">
    <property type="entry name" value="PLATELET-ACTIVATING FACTOR ACETYLHYDROLASE"/>
    <property type="match status" value="1"/>
</dbReference>
<keyword evidence="4" id="KW-1133">Transmembrane helix</keyword>
<keyword evidence="4" id="KW-0812">Transmembrane</keyword>
<evidence type="ECO:0000256" key="3">
    <source>
        <dbReference type="ARBA" id="ARBA00023098"/>
    </source>
</evidence>
<feature type="transmembrane region" description="Helical" evidence="4">
    <location>
        <begin position="6"/>
        <end position="22"/>
    </location>
</feature>
<keyword evidence="2" id="KW-0442">Lipid degradation</keyword>
<gene>
    <name evidence="5" type="ORF">SAMN05661091_0569</name>
</gene>
<dbReference type="GO" id="GO:0003847">
    <property type="term" value="F:1-alkyl-2-acetylglycerophosphocholine esterase activity"/>
    <property type="evidence" value="ECO:0007669"/>
    <property type="project" value="TreeGrafter"/>
</dbReference>
<protein>
    <submittedName>
        <fullName evidence="5">Alpha/beta hydrolase family protein</fullName>
    </submittedName>
</protein>
<proteinExistence type="predicted"/>